<sequence>MRANSCVVYLILKAVLEEEPVDIEISFPLTSEFEWIEPQAEPLPGPSAVRSGTPPLEQPNIPKNSLSSSLSKYRANTPEHV</sequence>
<evidence type="ECO:0000256" key="1">
    <source>
        <dbReference type="SAM" id="MobiDB-lite"/>
    </source>
</evidence>
<feature type="region of interest" description="Disordered" evidence="1">
    <location>
        <begin position="40"/>
        <end position="81"/>
    </location>
</feature>
<dbReference type="AlphaFoldDB" id="A0A7R9DY24"/>
<evidence type="ECO:0000313" key="2">
    <source>
        <dbReference type="EMBL" id="CAD7421852.1"/>
    </source>
</evidence>
<organism evidence="2">
    <name type="scientific">Timema poppense</name>
    <name type="common">Walking stick</name>
    <dbReference type="NCBI Taxonomy" id="170557"/>
    <lineage>
        <taxon>Eukaryota</taxon>
        <taxon>Metazoa</taxon>
        <taxon>Ecdysozoa</taxon>
        <taxon>Arthropoda</taxon>
        <taxon>Hexapoda</taxon>
        <taxon>Insecta</taxon>
        <taxon>Pterygota</taxon>
        <taxon>Neoptera</taxon>
        <taxon>Polyneoptera</taxon>
        <taxon>Phasmatodea</taxon>
        <taxon>Timematodea</taxon>
        <taxon>Timematoidea</taxon>
        <taxon>Timematidae</taxon>
        <taxon>Timema</taxon>
    </lineage>
</organism>
<dbReference type="EMBL" id="OD066097">
    <property type="protein sequence ID" value="CAD7421852.1"/>
    <property type="molecule type" value="Genomic_DNA"/>
</dbReference>
<gene>
    <name evidence="2" type="ORF">TPSB3V08_LOCUS15267</name>
</gene>
<name>A0A7R9DY24_TIMPO</name>
<accession>A0A7R9DY24</accession>
<proteinExistence type="predicted"/>
<protein>
    <submittedName>
        <fullName evidence="2">Uncharacterized protein</fullName>
    </submittedName>
</protein>
<reference evidence="2" key="1">
    <citation type="submission" date="2020-11" db="EMBL/GenBank/DDBJ databases">
        <authorList>
            <person name="Tran Van P."/>
        </authorList>
    </citation>
    <scope>NUCLEOTIDE SEQUENCE</scope>
</reference>
<feature type="compositionally biased region" description="Polar residues" evidence="1">
    <location>
        <begin position="61"/>
        <end position="71"/>
    </location>
</feature>